<reference evidence="1 2" key="1">
    <citation type="submission" date="2018-09" db="EMBL/GenBank/DDBJ databases">
        <authorList>
            <person name="Wang F."/>
        </authorList>
    </citation>
    <scope>NUCLEOTIDE SEQUENCE [LARGE SCALE GENOMIC DNA]</scope>
    <source>
        <strain evidence="1 2">PLHSC7-2</strain>
    </source>
</reference>
<comment type="caution">
    <text evidence="1">The sequence shown here is derived from an EMBL/GenBank/DDBJ whole genome shotgun (WGS) entry which is preliminary data.</text>
</comment>
<evidence type="ECO:0000313" key="1">
    <source>
        <dbReference type="EMBL" id="RJG42503.1"/>
    </source>
</evidence>
<accession>A0A418YDA1</accession>
<name>A0A418YDA1_9GAMM</name>
<dbReference type="Gene3D" id="6.10.280.50">
    <property type="match status" value="1"/>
</dbReference>
<dbReference type="InterPro" id="IPR007420">
    <property type="entry name" value="DUF465"/>
</dbReference>
<dbReference type="EMBL" id="QZCH01000016">
    <property type="protein sequence ID" value="RJG42503.1"/>
    <property type="molecule type" value="Genomic_DNA"/>
</dbReference>
<gene>
    <name evidence="1" type="ORF">D1Z90_12615</name>
</gene>
<organism evidence="1 2">
    <name type="scientific">Motilimonas pumila</name>
    <dbReference type="NCBI Taxonomy" id="2303987"/>
    <lineage>
        <taxon>Bacteria</taxon>
        <taxon>Pseudomonadati</taxon>
        <taxon>Pseudomonadota</taxon>
        <taxon>Gammaproteobacteria</taxon>
        <taxon>Alteromonadales</taxon>
        <taxon>Alteromonadales genera incertae sedis</taxon>
        <taxon>Motilimonas</taxon>
    </lineage>
</organism>
<dbReference type="Proteomes" id="UP000283255">
    <property type="component" value="Unassembled WGS sequence"/>
</dbReference>
<dbReference type="RefSeq" id="WP_119911130.1">
    <property type="nucleotide sequence ID" value="NZ_QZCH01000016.1"/>
</dbReference>
<evidence type="ECO:0000313" key="2">
    <source>
        <dbReference type="Proteomes" id="UP000283255"/>
    </source>
</evidence>
<protein>
    <submittedName>
        <fullName evidence="1">DUF465 domain-containing protein</fullName>
    </submittedName>
</protein>
<proteinExistence type="predicted"/>
<dbReference type="Pfam" id="PF04325">
    <property type="entry name" value="DUF465"/>
    <property type="match status" value="1"/>
</dbReference>
<dbReference type="InterPro" id="IPR038444">
    <property type="entry name" value="DUF465_sf"/>
</dbReference>
<keyword evidence="2" id="KW-1185">Reference proteome</keyword>
<dbReference type="AlphaFoldDB" id="A0A418YDA1"/>
<reference evidence="1 2" key="2">
    <citation type="submission" date="2019-01" db="EMBL/GenBank/DDBJ databases">
        <title>Motilimonas pumilus sp. nov., isolated from the gut of sea cucumber (Apostichopus japonicus).</title>
        <authorList>
            <person name="Wang F.-Q."/>
            <person name="Ren L.-H."/>
            <person name="Lin Y.-W."/>
            <person name="Sun G.-H."/>
            <person name="Du Z.-J."/>
            <person name="Zhao J.-X."/>
            <person name="Liu X.-J."/>
            <person name="Liu L.-J."/>
        </authorList>
    </citation>
    <scope>NUCLEOTIDE SEQUENCE [LARGE SCALE GENOMIC DNA]</scope>
    <source>
        <strain evidence="1 2">PLHSC7-2</strain>
    </source>
</reference>
<sequence>MLGESHALVIDFPMLKDEIIALNNSDGGFKIQAEVYHKLDFEIRELELKGSPVNDDYMHQLKQKRSQLKDNLYQILQQHKK</sequence>
<dbReference type="OrthoDB" id="1263265at2"/>